<evidence type="ECO:0000259" key="1">
    <source>
        <dbReference type="Pfam" id="PF13966"/>
    </source>
</evidence>
<dbReference type="Proteomes" id="UP000026915">
    <property type="component" value="Chromosome 1"/>
</dbReference>
<dbReference type="InterPro" id="IPR026960">
    <property type="entry name" value="RVT-Znf"/>
</dbReference>
<accession>A0A061DKQ8</accession>
<feature type="domain" description="Reverse transcriptase zinc-binding" evidence="1">
    <location>
        <begin position="96"/>
        <end position="153"/>
    </location>
</feature>
<gene>
    <name evidence="2" type="ORF">TCM_002232</name>
</gene>
<evidence type="ECO:0000313" key="3">
    <source>
        <dbReference type="Proteomes" id="UP000026915"/>
    </source>
</evidence>
<reference evidence="2 3" key="1">
    <citation type="journal article" date="2013" name="Genome Biol.">
        <title>The genome sequence of the most widely cultivated cacao type and its use to identify candidate genes regulating pod color.</title>
        <authorList>
            <person name="Motamayor J.C."/>
            <person name="Mockaitis K."/>
            <person name="Schmutz J."/>
            <person name="Haiminen N."/>
            <person name="Iii D.L."/>
            <person name="Cornejo O."/>
            <person name="Findley S.D."/>
            <person name="Zheng P."/>
            <person name="Utro F."/>
            <person name="Royaert S."/>
            <person name="Saski C."/>
            <person name="Jenkins J."/>
            <person name="Podicheti R."/>
            <person name="Zhao M."/>
            <person name="Scheffler B.E."/>
            <person name="Stack J.C."/>
            <person name="Feltus F.A."/>
            <person name="Mustiga G.M."/>
            <person name="Amores F."/>
            <person name="Phillips W."/>
            <person name="Marelli J.P."/>
            <person name="May G.D."/>
            <person name="Shapiro H."/>
            <person name="Ma J."/>
            <person name="Bustamante C.D."/>
            <person name="Schnell R.J."/>
            <person name="Main D."/>
            <person name="Gilbert D."/>
            <person name="Parida L."/>
            <person name="Kuhn D.N."/>
        </authorList>
    </citation>
    <scope>NUCLEOTIDE SEQUENCE [LARGE SCALE GENOMIC DNA]</scope>
    <source>
        <strain evidence="3">cv. Matina 1-6</strain>
    </source>
</reference>
<organism evidence="2 3">
    <name type="scientific">Theobroma cacao</name>
    <name type="common">Cacao</name>
    <name type="synonym">Cocoa</name>
    <dbReference type="NCBI Taxonomy" id="3641"/>
    <lineage>
        <taxon>Eukaryota</taxon>
        <taxon>Viridiplantae</taxon>
        <taxon>Streptophyta</taxon>
        <taxon>Embryophyta</taxon>
        <taxon>Tracheophyta</taxon>
        <taxon>Spermatophyta</taxon>
        <taxon>Magnoliopsida</taxon>
        <taxon>eudicotyledons</taxon>
        <taxon>Gunneridae</taxon>
        <taxon>Pentapetalae</taxon>
        <taxon>rosids</taxon>
        <taxon>malvids</taxon>
        <taxon>Malvales</taxon>
        <taxon>Malvaceae</taxon>
        <taxon>Byttnerioideae</taxon>
        <taxon>Theobroma</taxon>
    </lineage>
</organism>
<evidence type="ECO:0000313" key="2">
    <source>
        <dbReference type="EMBL" id="EOX93379.1"/>
    </source>
</evidence>
<name>A0A061DKQ8_THECC</name>
<dbReference type="EMBL" id="CM001879">
    <property type="protein sequence ID" value="EOX93379.1"/>
    <property type="molecule type" value="Genomic_DNA"/>
</dbReference>
<keyword evidence="3" id="KW-1185">Reference proteome</keyword>
<dbReference type="Gramene" id="EOX93379">
    <property type="protein sequence ID" value="EOX93379"/>
    <property type="gene ID" value="TCM_002232"/>
</dbReference>
<dbReference type="HOGENOM" id="CLU_1201658_0_0_1"/>
<sequence>MPAKYGLLGFINPFKISGLSSLNQAPCRLLGLRLMCSKAEIYGRSQFLKDAAGAGKSCFNSDRLPLGFFSRTMGERYGRFAEQKKKNDVEVPGVDYSAAYEWNEIRHKQVKIEWHRLVWFQCHIPKHALIAWMAALDRLPTKDRLLSWETSISGELSGWKEELHWVVKRLKGNAYVCHIWKERTNRFYGHIARTSSQIYCNIVDAVHLRPYGLKNIGYNSVDRDMNSMGTN</sequence>
<dbReference type="InParanoid" id="A0A061DKQ8"/>
<dbReference type="Pfam" id="PF13966">
    <property type="entry name" value="zf-RVT"/>
    <property type="match status" value="1"/>
</dbReference>
<proteinExistence type="predicted"/>
<dbReference type="AlphaFoldDB" id="A0A061DKQ8"/>
<dbReference type="eggNOG" id="KOG1075">
    <property type="taxonomic scope" value="Eukaryota"/>
</dbReference>
<protein>
    <recommendedName>
        <fullName evidence="1">Reverse transcriptase zinc-binding domain-containing protein</fullName>
    </recommendedName>
</protein>